<gene>
    <name evidence="3" type="ORF">HNV28_05345</name>
</gene>
<dbReference type="Proteomes" id="UP000533080">
    <property type="component" value="Unassembled WGS sequence"/>
</dbReference>
<dbReference type="PANTHER" id="PTHR30624:SF4">
    <property type="entry name" value="METALLOPROTEASE TLDD"/>
    <property type="match status" value="1"/>
</dbReference>
<dbReference type="InterPro" id="IPR036059">
    <property type="entry name" value="TldD/PmbA_sf"/>
</dbReference>
<evidence type="ECO:0000259" key="2">
    <source>
        <dbReference type="Pfam" id="PF19289"/>
    </source>
</evidence>
<reference evidence="3 4" key="1">
    <citation type="submission" date="2020-05" db="EMBL/GenBank/DDBJ databases">
        <authorList>
            <person name="Whitworth D."/>
        </authorList>
    </citation>
    <scope>NUCLEOTIDE SEQUENCE [LARGE SCALE GENOMIC DNA]</scope>
    <source>
        <strain evidence="3 4">AM005</strain>
    </source>
</reference>
<sequence length="444" mass="48412">MGVTDATASPRGARPEDTRLDWFVERREVTEVLLQRSGLRVIPPVLDQGWSMGQATPDKMTWQWAQVASPRWKHGLMPEALAHQARPLFDAEPQLASDAEARVSLVRQLEATARAAGAQHLDVLLREVERRTLSTSDAHQREDHQRHALLEVKAFHDTGAGMAELWRCAAWPDVTGARTALPSLEALVEGMARELRDTTPMVPCPRDVLPIVFPPGAASGCFFHEVCGHPLEGDVVARGGSYLARRLGQQVAGAHLSVSDDPTDGHGALGFAWDDEGHAARPVTLIREGRVDAPLLDARSAAALGRVPNGHGRRVSYRHPPLPRMAHTRVDAHQGHLEALMADIPHGLLVQHLTPRQMDLLSGDFSFYIVEAREIRNGRPGRRVGPGILRGNGLEALAAIDAVGADTKNLFATRGCRKLDHGPLPVSFGQPTVRFRGLAVEPSR</sequence>
<dbReference type="Pfam" id="PF19289">
    <property type="entry name" value="PmbA_TldD_3rd"/>
    <property type="match status" value="1"/>
</dbReference>
<name>A0A7Y4IFN6_MYXXA</name>
<dbReference type="SUPFAM" id="SSF111283">
    <property type="entry name" value="Putative modulator of DNA gyrase, PmbA/TldD"/>
    <property type="match status" value="1"/>
</dbReference>
<feature type="domain" description="Metalloprotease TldD/E C-terminal" evidence="2">
    <location>
        <begin position="209"/>
        <end position="440"/>
    </location>
</feature>
<dbReference type="GO" id="GO:0006508">
    <property type="term" value="P:proteolysis"/>
    <property type="evidence" value="ECO:0007669"/>
    <property type="project" value="InterPro"/>
</dbReference>
<dbReference type="InterPro" id="IPR045569">
    <property type="entry name" value="Metalloprtase-TldD/E_C"/>
</dbReference>
<evidence type="ECO:0000313" key="4">
    <source>
        <dbReference type="Proteomes" id="UP000533080"/>
    </source>
</evidence>
<proteinExistence type="inferred from homology"/>
<dbReference type="InterPro" id="IPR051463">
    <property type="entry name" value="Peptidase_U62_metallo"/>
</dbReference>
<dbReference type="GO" id="GO:0008237">
    <property type="term" value="F:metallopeptidase activity"/>
    <property type="evidence" value="ECO:0007669"/>
    <property type="project" value="InterPro"/>
</dbReference>
<comment type="similarity">
    <text evidence="1">Belongs to the peptidase U62 family.</text>
</comment>
<accession>A0A7Y4IFN6</accession>
<dbReference type="PANTHER" id="PTHR30624">
    <property type="entry name" value="UNCHARACTERIZED PROTEIN TLDD AND PMBA"/>
    <property type="match status" value="1"/>
</dbReference>
<dbReference type="EMBL" id="JABFNT010000012">
    <property type="protein sequence ID" value="NOJ77770.1"/>
    <property type="molecule type" value="Genomic_DNA"/>
</dbReference>
<organism evidence="3 4">
    <name type="scientific">Myxococcus xanthus</name>
    <dbReference type="NCBI Taxonomy" id="34"/>
    <lineage>
        <taxon>Bacteria</taxon>
        <taxon>Pseudomonadati</taxon>
        <taxon>Myxococcota</taxon>
        <taxon>Myxococcia</taxon>
        <taxon>Myxococcales</taxon>
        <taxon>Cystobacterineae</taxon>
        <taxon>Myxococcaceae</taxon>
        <taxon>Myxococcus</taxon>
    </lineage>
</organism>
<protein>
    <submittedName>
        <fullName evidence="3">TldD/PmbA family protein</fullName>
    </submittedName>
</protein>
<evidence type="ECO:0000256" key="1">
    <source>
        <dbReference type="ARBA" id="ARBA00005836"/>
    </source>
</evidence>
<dbReference type="GO" id="GO:0005829">
    <property type="term" value="C:cytosol"/>
    <property type="evidence" value="ECO:0007669"/>
    <property type="project" value="TreeGrafter"/>
</dbReference>
<evidence type="ECO:0000313" key="3">
    <source>
        <dbReference type="EMBL" id="NOJ77770.1"/>
    </source>
</evidence>
<comment type="caution">
    <text evidence="3">The sequence shown here is derived from an EMBL/GenBank/DDBJ whole genome shotgun (WGS) entry which is preliminary data.</text>
</comment>
<dbReference type="AlphaFoldDB" id="A0A7Y4IFN6"/>